<name>A0AAD9UZZ2_ACRCE</name>
<dbReference type="AlphaFoldDB" id="A0AAD9UZZ2"/>
<comment type="caution">
    <text evidence="1">The sequence shown here is derived from an EMBL/GenBank/DDBJ whole genome shotgun (WGS) entry which is preliminary data.</text>
</comment>
<evidence type="ECO:0000313" key="2">
    <source>
        <dbReference type="Proteomes" id="UP001249851"/>
    </source>
</evidence>
<keyword evidence="2" id="KW-1185">Reference proteome</keyword>
<gene>
    <name evidence="1" type="ORF">P5673_021695</name>
</gene>
<reference evidence="1" key="2">
    <citation type="journal article" date="2023" name="Science">
        <title>Genomic signatures of disease resistance in endangered staghorn corals.</title>
        <authorList>
            <person name="Vollmer S.V."/>
            <person name="Selwyn J.D."/>
            <person name="Despard B.A."/>
            <person name="Roesel C.L."/>
        </authorList>
    </citation>
    <scope>NUCLEOTIDE SEQUENCE</scope>
    <source>
        <strain evidence="1">K2</strain>
    </source>
</reference>
<evidence type="ECO:0000313" key="1">
    <source>
        <dbReference type="EMBL" id="KAK2556126.1"/>
    </source>
</evidence>
<accession>A0AAD9UZZ2</accession>
<sequence>MKIAFCKCNVVQPPIFAHFGMTVVDMANVTTAAPSSKTGFKVGFMKNKTLEGDDAQALKIHIAALARCHITGLLSIQIAIKQNIETIPQTLKN</sequence>
<dbReference type="Proteomes" id="UP001249851">
    <property type="component" value="Unassembled WGS sequence"/>
</dbReference>
<dbReference type="EMBL" id="JARQWQ010000057">
    <property type="protein sequence ID" value="KAK2556126.1"/>
    <property type="molecule type" value="Genomic_DNA"/>
</dbReference>
<protein>
    <submittedName>
        <fullName evidence="1">Uncharacterized protein</fullName>
    </submittedName>
</protein>
<reference evidence="1" key="1">
    <citation type="journal article" date="2023" name="G3 (Bethesda)">
        <title>Whole genome assembly and annotation of the endangered Caribbean coral Acropora cervicornis.</title>
        <authorList>
            <person name="Selwyn J.D."/>
            <person name="Vollmer S.V."/>
        </authorList>
    </citation>
    <scope>NUCLEOTIDE SEQUENCE</scope>
    <source>
        <strain evidence="1">K2</strain>
    </source>
</reference>
<proteinExistence type="predicted"/>
<organism evidence="1 2">
    <name type="scientific">Acropora cervicornis</name>
    <name type="common">Staghorn coral</name>
    <dbReference type="NCBI Taxonomy" id="6130"/>
    <lineage>
        <taxon>Eukaryota</taxon>
        <taxon>Metazoa</taxon>
        <taxon>Cnidaria</taxon>
        <taxon>Anthozoa</taxon>
        <taxon>Hexacorallia</taxon>
        <taxon>Scleractinia</taxon>
        <taxon>Astrocoeniina</taxon>
        <taxon>Acroporidae</taxon>
        <taxon>Acropora</taxon>
    </lineage>
</organism>